<proteinExistence type="predicted"/>
<protein>
    <submittedName>
        <fullName evidence="6">AraC family transcriptional regulator</fullName>
    </submittedName>
</protein>
<dbReference type="RefSeq" id="WP_140847428.1">
    <property type="nucleotide sequence ID" value="NZ_RCZC01000001.1"/>
</dbReference>
<dbReference type="Proteomes" id="UP000319931">
    <property type="component" value="Unassembled WGS sequence"/>
</dbReference>
<evidence type="ECO:0000313" key="6">
    <source>
        <dbReference type="EMBL" id="TPG56381.1"/>
    </source>
</evidence>
<dbReference type="PANTHER" id="PTHR43280">
    <property type="entry name" value="ARAC-FAMILY TRANSCRIPTIONAL REGULATOR"/>
    <property type="match status" value="1"/>
</dbReference>
<reference evidence="6 7" key="1">
    <citation type="journal article" date="2019" name="Environ. Microbiol.">
        <title>Species interactions and distinct microbial communities in high Arctic permafrost affected cryosols are associated with the CH4 and CO2 gas fluxes.</title>
        <authorList>
            <person name="Altshuler I."/>
            <person name="Hamel J."/>
            <person name="Turney S."/>
            <person name="Magnuson E."/>
            <person name="Levesque R."/>
            <person name="Greer C."/>
            <person name="Whyte L.G."/>
        </authorList>
    </citation>
    <scope>NUCLEOTIDE SEQUENCE [LARGE SCALE GENOMIC DNA]</scope>
    <source>
        <strain evidence="6 7">E6.1</strain>
    </source>
</reference>
<evidence type="ECO:0000256" key="1">
    <source>
        <dbReference type="ARBA" id="ARBA00023015"/>
    </source>
</evidence>
<dbReference type="InterPro" id="IPR018060">
    <property type="entry name" value="HTH_AraC"/>
</dbReference>
<evidence type="ECO:0000256" key="4">
    <source>
        <dbReference type="SAM" id="Phobius"/>
    </source>
</evidence>
<feature type="transmembrane region" description="Helical" evidence="4">
    <location>
        <begin position="42"/>
        <end position="63"/>
    </location>
</feature>
<evidence type="ECO:0000256" key="3">
    <source>
        <dbReference type="ARBA" id="ARBA00023163"/>
    </source>
</evidence>
<gene>
    <name evidence="6" type="ORF">EAH76_02150</name>
</gene>
<dbReference type="PROSITE" id="PS01124">
    <property type="entry name" value="HTH_ARAC_FAMILY_2"/>
    <property type="match status" value="1"/>
</dbReference>
<organism evidence="6 7">
    <name type="scientific">Sphingomonas glacialis</name>
    <dbReference type="NCBI Taxonomy" id="658225"/>
    <lineage>
        <taxon>Bacteria</taxon>
        <taxon>Pseudomonadati</taxon>
        <taxon>Pseudomonadota</taxon>
        <taxon>Alphaproteobacteria</taxon>
        <taxon>Sphingomonadales</taxon>
        <taxon>Sphingomonadaceae</taxon>
        <taxon>Sphingomonas</taxon>
    </lineage>
</organism>
<dbReference type="AlphaFoldDB" id="A0A502G482"/>
<dbReference type="OrthoDB" id="5492415at2"/>
<feature type="transmembrane region" description="Helical" evidence="4">
    <location>
        <begin position="181"/>
        <end position="203"/>
    </location>
</feature>
<feature type="transmembrane region" description="Helical" evidence="4">
    <location>
        <begin position="101"/>
        <end position="121"/>
    </location>
</feature>
<accession>A0A502G482</accession>
<feature type="transmembrane region" description="Helical" evidence="4">
    <location>
        <begin position="69"/>
        <end position="89"/>
    </location>
</feature>
<evidence type="ECO:0000256" key="2">
    <source>
        <dbReference type="ARBA" id="ARBA00023125"/>
    </source>
</evidence>
<dbReference type="InterPro" id="IPR009057">
    <property type="entry name" value="Homeodomain-like_sf"/>
</dbReference>
<keyword evidence="4" id="KW-1133">Transmembrane helix</keyword>
<keyword evidence="7" id="KW-1185">Reference proteome</keyword>
<keyword evidence="4" id="KW-0472">Membrane</keyword>
<dbReference type="EMBL" id="RCZC01000001">
    <property type="protein sequence ID" value="TPG56381.1"/>
    <property type="molecule type" value="Genomic_DNA"/>
</dbReference>
<feature type="transmembrane region" description="Helical" evidence="4">
    <location>
        <begin position="12"/>
        <end position="30"/>
    </location>
</feature>
<keyword evidence="3" id="KW-0804">Transcription</keyword>
<keyword evidence="2" id="KW-0238">DNA-binding</keyword>
<dbReference type="GO" id="GO:0043565">
    <property type="term" value="F:sequence-specific DNA binding"/>
    <property type="evidence" value="ECO:0007669"/>
    <property type="project" value="InterPro"/>
</dbReference>
<sequence length="371" mass="40278">MTSDALTFGWRTALLLVASAQMAILAGALWRPLANRAANRTLAWLLIVLIGTLTPYTIGFAGFYDRYPWLSFAPFAVPLAIGPLLYGYAHAIAFGARPARFRWHLAPAVAQFAYQAALFPLPLQLKNRWDTLASPILEPSLTLALIASLGGYGIASLGVLRRYGTALAQQRSDDDRLSARWLGRAVVALLLLLTVSMLYAGWSALIAPLDYFGDMGRYLVIAAIGCYLGVEGWRHADLHLARVPAPAAPDAPSAARDWRAQGEAWASRVREEQWHRDPELSLPTLARLLSTNTGHLSRALNEGLGVNFSTFIAGLRCEDVATALRAGSEADLLGLALDAGFGSKATFNRVFRARFGQSPSAYRRSNGSKPE</sequence>
<evidence type="ECO:0000259" key="5">
    <source>
        <dbReference type="PROSITE" id="PS01124"/>
    </source>
</evidence>
<dbReference type="SUPFAM" id="SSF46689">
    <property type="entry name" value="Homeodomain-like"/>
    <property type="match status" value="1"/>
</dbReference>
<feature type="domain" description="HTH araC/xylS-type" evidence="5">
    <location>
        <begin position="264"/>
        <end position="365"/>
    </location>
</feature>
<comment type="caution">
    <text evidence="6">The sequence shown here is derived from an EMBL/GenBank/DDBJ whole genome shotgun (WGS) entry which is preliminary data.</text>
</comment>
<dbReference type="Gene3D" id="1.10.10.60">
    <property type="entry name" value="Homeodomain-like"/>
    <property type="match status" value="1"/>
</dbReference>
<name>A0A502G482_9SPHN</name>
<dbReference type="GO" id="GO:0003700">
    <property type="term" value="F:DNA-binding transcription factor activity"/>
    <property type="evidence" value="ECO:0007669"/>
    <property type="project" value="InterPro"/>
</dbReference>
<feature type="transmembrane region" description="Helical" evidence="4">
    <location>
        <begin position="141"/>
        <end position="160"/>
    </location>
</feature>
<dbReference type="PANTHER" id="PTHR43280:SF28">
    <property type="entry name" value="HTH-TYPE TRANSCRIPTIONAL ACTIVATOR RHAS"/>
    <property type="match status" value="1"/>
</dbReference>
<evidence type="ECO:0000313" key="7">
    <source>
        <dbReference type="Proteomes" id="UP000319931"/>
    </source>
</evidence>
<keyword evidence="4" id="KW-0812">Transmembrane</keyword>
<dbReference type="Pfam" id="PF12833">
    <property type="entry name" value="HTH_18"/>
    <property type="match status" value="1"/>
</dbReference>
<dbReference type="SMART" id="SM00342">
    <property type="entry name" value="HTH_ARAC"/>
    <property type="match status" value="1"/>
</dbReference>
<keyword evidence="1" id="KW-0805">Transcription regulation</keyword>